<accession>A0A0D5YW16</accession>
<dbReference type="STRING" id="516051.VC82_2494"/>
<dbReference type="PANTHER" id="PTHR22916">
    <property type="entry name" value="GLYCOSYLTRANSFERASE"/>
    <property type="match status" value="1"/>
</dbReference>
<keyword evidence="2" id="KW-0328">Glycosyltransferase</keyword>
<organism evidence="2 3">
    <name type="scientific">Flagellimonas lutaonensis</name>
    <dbReference type="NCBI Taxonomy" id="516051"/>
    <lineage>
        <taxon>Bacteria</taxon>
        <taxon>Pseudomonadati</taxon>
        <taxon>Bacteroidota</taxon>
        <taxon>Flavobacteriia</taxon>
        <taxon>Flavobacteriales</taxon>
        <taxon>Flavobacteriaceae</taxon>
        <taxon>Flagellimonas</taxon>
    </lineage>
</organism>
<dbReference type="PANTHER" id="PTHR22916:SF3">
    <property type="entry name" value="UDP-GLCNAC:BETAGAL BETA-1,3-N-ACETYLGLUCOSAMINYLTRANSFERASE-LIKE PROTEIN 1"/>
    <property type="match status" value="1"/>
</dbReference>
<sequence>MRLSIILPTYNMEKYLSRCLDSLLAQDIPEEEYEIIIVNDESKDQTLAIAKEYQNKHSNIVICDKKNGGAGAARNSGLKLAKGKYIHFVDPDDYIAKNVYGTLLDFADKNELDITAFIFNKTKRTDWYETDTPPEKLNLEKVPIMTGTNYIANNNYRNTVWWYLINRNFFDSTGLAFIEGRWMEDSILTPQLFMKAKRMARLPLDVYRYMIVPNSAMTSKEPEHYHKLISDIENATFVFDGILKKIPENDAVSKKCKDRLHTRQQSFVFFLLVRLMKSGLPIQYIPEKLEGFKKINAYPLNNFIGEDFNGLSYRILTALFNQEKLMYPFMRFFRGVYRPAMKVIG</sequence>
<dbReference type="GO" id="GO:0016758">
    <property type="term" value="F:hexosyltransferase activity"/>
    <property type="evidence" value="ECO:0007669"/>
    <property type="project" value="UniProtKB-ARBA"/>
</dbReference>
<dbReference type="Proteomes" id="UP000032726">
    <property type="component" value="Chromosome"/>
</dbReference>
<dbReference type="OrthoDB" id="396512at2"/>
<protein>
    <submittedName>
        <fullName evidence="2">Beta-(1,4)-galactosyltransferase, Family GT2</fullName>
    </submittedName>
</protein>
<gene>
    <name evidence="2" type="ORF">VC82_2494</name>
</gene>
<dbReference type="SUPFAM" id="SSF53448">
    <property type="entry name" value="Nucleotide-diphospho-sugar transferases"/>
    <property type="match status" value="1"/>
</dbReference>
<evidence type="ECO:0000259" key="1">
    <source>
        <dbReference type="Pfam" id="PF00535"/>
    </source>
</evidence>
<reference evidence="2 3" key="1">
    <citation type="submission" date="2015-03" db="EMBL/GenBank/DDBJ databases">
        <title>Complete genome sequence of Muricauda lutaonensis CC-HSB-11T, isolated from a coastal hot spring.</title>
        <authorList>
            <person name="Kim K.M."/>
        </authorList>
    </citation>
    <scope>NUCLEOTIDE SEQUENCE [LARGE SCALE GENOMIC DNA]</scope>
    <source>
        <strain evidence="2 3">CC-HSB-11</strain>
    </source>
</reference>
<feature type="domain" description="Glycosyltransferase 2-like" evidence="1">
    <location>
        <begin position="4"/>
        <end position="126"/>
    </location>
</feature>
<dbReference type="InterPro" id="IPR001173">
    <property type="entry name" value="Glyco_trans_2-like"/>
</dbReference>
<dbReference type="RefSeq" id="WP_052699014.1">
    <property type="nucleotide sequence ID" value="NZ_CP011071.1"/>
</dbReference>
<proteinExistence type="predicted"/>
<evidence type="ECO:0000313" key="3">
    <source>
        <dbReference type="Proteomes" id="UP000032726"/>
    </source>
</evidence>
<dbReference type="InterPro" id="IPR029044">
    <property type="entry name" value="Nucleotide-diphossugar_trans"/>
</dbReference>
<dbReference type="EMBL" id="CP011071">
    <property type="protein sequence ID" value="AKA36069.1"/>
    <property type="molecule type" value="Genomic_DNA"/>
</dbReference>
<dbReference type="Pfam" id="PF00535">
    <property type="entry name" value="Glycos_transf_2"/>
    <property type="match status" value="1"/>
</dbReference>
<dbReference type="KEGG" id="mlt:VC82_2494"/>
<dbReference type="CDD" id="cd00761">
    <property type="entry name" value="Glyco_tranf_GTA_type"/>
    <property type="match status" value="1"/>
</dbReference>
<dbReference type="AlphaFoldDB" id="A0A0D5YW16"/>
<dbReference type="HOGENOM" id="CLU_025996_25_0_10"/>
<name>A0A0D5YW16_9FLAO</name>
<keyword evidence="3" id="KW-1185">Reference proteome</keyword>
<evidence type="ECO:0000313" key="2">
    <source>
        <dbReference type="EMBL" id="AKA36069.1"/>
    </source>
</evidence>
<dbReference type="Gene3D" id="3.90.550.10">
    <property type="entry name" value="Spore Coat Polysaccharide Biosynthesis Protein SpsA, Chain A"/>
    <property type="match status" value="1"/>
</dbReference>
<keyword evidence="2" id="KW-0808">Transferase</keyword>